<organism evidence="3 4">
    <name type="scientific">miscellaneous Crenarchaeota group-15 archaeon DG-45</name>
    <dbReference type="NCBI Taxonomy" id="1685127"/>
    <lineage>
        <taxon>Archaea</taxon>
        <taxon>Candidatus Bathyarchaeota</taxon>
        <taxon>MCG-15</taxon>
    </lineage>
</organism>
<proteinExistence type="predicted"/>
<comment type="caution">
    <text evidence="3">The sequence shown here is derived from an EMBL/GenBank/DDBJ whole genome shotgun (WGS) entry which is preliminary data.</text>
</comment>
<accession>A0A0M0BLL8</accession>
<protein>
    <recommendedName>
        <fullName evidence="5">Microcystin degradation protein MlrC</fullName>
    </recommendedName>
</protein>
<dbReference type="PIRSF" id="PIRSF012702">
    <property type="entry name" value="UCP012702"/>
    <property type="match status" value="1"/>
</dbReference>
<dbReference type="InterPro" id="IPR010799">
    <property type="entry name" value="MlrC_C"/>
</dbReference>
<evidence type="ECO:0008006" key="5">
    <source>
        <dbReference type="Google" id="ProtNLM"/>
    </source>
</evidence>
<evidence type="ECO:0000259" key="2">
    <source>
        <dbReference type="Pfam" id="PF07364"/>
    </source>
</evidence>
<feature type="domain" description="Microcystin LR degradation protein MlrC C-terminal" evidence="1">
    <location>
        <begin position="300"/>
        <end position="477"/>
    </location>
</feature>
<evidence type="ECO:0000313" key="4">
    <source>
        <dbReference type="Proteomes" id="UP000037210"/>
    </source>
</evidence>
<dbReference type="InterPro" id="IPR009197">
    <property type="entry name" value="MlrC"/>
</dbReference>
<dbReference type="Proteomes" id="UP000037210">
    <property type="component" value="Unassembled WGS sequence"/>
</dbReference>
<feature type="domain" description="Microcystin LR degradation protein MlrC N-terminal" evidence="2">
    <location>
        <begin position="2"/>
        <end position="290"/>
    </location>
</feature>
<dbReference type="EMBL" id="LFWZ01000072">
    <property type="protein sequence ID" value="KON29231.1"/>
    <property type="molecule type" value="Genomic_DNA"/>
</dbReference>
<reference evidence="3 4" key="1">
    <citation type="submission" date="2015-06" db="EMBL/GenBank/DDBJ databases">
        <title>New insights into the roles of widespread benthic archaea in carbon and nitrogen cycling.</title>
        <authorList>
            <person name="Lazar C.S."/>
            <person name="Baker B.J."/>
            <person name="Seitz K.W."/>
            <person name="Hyde A.S."/>
            <person name="Dick G.J."/>
            <person name="Hinrichs K.-U."/>
            <person name="Teske A.P."/>
        </authorList>
    </citation>
    <scope>NUCLEOTIDE SEQUENCE [LARGE SCALE GENOMIC DNA]</scope>
    <source>
        <strain evidence="3">DG-45</strain>
    </source>
</reference>
<name>A0A0M0BLL8_9ARCH</name>
<dbReference type="Pfam" id="PF07364">
    <property type="entry name" value="DUF1485"/>
    <property type="match status" value="1"/>
</dbReference>
<sequence>MRIVTGAISHETNVLSNIRTDMEQFRRRQLLHVEEIIDFFRGTKTPMGGIIDGCEEQGFELVPTVFASATPSGKITVEAFDALLGEILDGVRGASPVDGVLLHLHGAGVSESHDDIEGVVLSEVRKLIGGDVPLVATFDLHGNYTKLMVESADVLIGYDTYPHVDGYERGVEAAGIMRKLLDGSLRPTKAFRQPPMMPALQAQFTGRYPMSRLMEEAHRLEALEGVETITVAAGFPWSDFEDVCLSILVTTNDDQELADECADRLRDLAWSLRRDFLVKPVPIREALRRVREVEEGPIILADIGDNPGGGAPSDGTVVLRAVLEEGLENGVIANIADPEAVSMAVEAGVGNEVTMEVGGKTDDLHGAPLRVTGRVRLVSDGKFIVKGPMGTGSESDLGRTAVVRVGGVDLIITEKRLQPTDLQLYRSLGIEPTEKRFIVVKSSVHFRAAHEPIAKEVIELDTPGLTSPRLAGFGFKKIRRPIFPLDVEMLGITELKSMDEE</sequence>
<evidence type="ECO:0000259" key="1">
    <source>
        <dbReference type="Pfam" id="PF07171"/>
    </source>
</evidence>
<evidence type="ECO:0000313" key="3">
    <source>
        <dbReference type="EMBL" id="KON29231.1"/>
    </source>
</evidence>
<dbReference type="AlphaFoldDB" id="A0A0M0BLL8"/>
<dbReference type="Pfam" id="PF07171">
    <property type="entry name" value="MlrC_C"/>
    <property type="match status" value="1"/>
</dbReference>
<gene>
    <name evidence="3" type="ORF">AC482_07125</name>
</gene>
<dbReference type="InterPro" id="IPR015995">
    <property type="entry name" value="MlrC_N"/>
</dbReference>